<accession>A0A7W9IFZ3</accession>
<feature type="region of interest" description="Disordered" evidence="1">
    <location>
        <begin position="1"/>
        <end position="105"/>
    </location>
</feature>
<dbReference type="SUPFAM" id="SSF69593">
    <property type="entry name" value="Glycerol-3-phosphate (1)-acyltransferase"/>
    <property type="match status" value="1"/>
</dbReference>
<dbReference type="InterPro" id="IPR002123">
    <property type="entry name" value="Plipid/glycerol_acylTrfase"/>
</dbReference>
<feature type="compositionally biased region" description="Basic and acidic residues" evidence="1">
    <location>
        <begin position="23"/>
        <end position="32"/>
    </location>
</feature>
<organism evidence="3 4">
    <name type="scientific">Streptosporangium becharense</name>
    <dbReference type="NCBI Taxonomy" id="1816182"/>
    <lineage>
        <taxon>Bacteria</taxon>
        <taxon>Bacillati</taxon>
        <taxon>Actinomycetota</taxon>
        <taxon>Actinomycetes</taxon>
        <taxon>Streptosporangiales</taxon>
        <taxon>Streptosporangiaceae</taxon>
        <taxon>Streptosporangium</taxon>
    </lineage>
</organism>
<keyword evidence="4" id="KW-1185">Reference proteome</keyword>
<dbReference type="Proteomes" id="UP000540685">
    <property type="component" value="Unassembled WGS sequence"/>
</dbReference>
<gene>
    <name evidence="3" type="ORF">F4562_003029</name>
</gene>
<feature type="compositionally biased region" description="Gly residues" evidence="1">
    <location>
        <begin position="45"/>
        <end position="55"/>
    </location>
</feature>
<sequence>MASEPEGAEVIPITRARSSHAPVRREPGDAHPGRTHPAGSPRSGGVYGGHEAGGGGHRDGDGGHEAGHDALGVGAVPGGDDDPGIDADADAEAAKAEDAAEAEADEADRRLAELLAFLRRRINGEYEVDEFGFDPELTDKVLLELIRPLYRHWFRVETVGMGNVPDDSGALVVANHSGTIPLDGLMLQVALHDDHPGHRALRLLGADLVYRLPVLGHLSRKSGHTLACREDADRLLRKGEIVGVFPEGFKGVGKPFSERYRLQRFGRGGFVASAIRAGVPIVPCAIVGAEEIYPKVGDLRFLARALGLPYLPVTPLFPWLGPLGLVPLPSKWMIGFGEPIRTDEFDPADADDPMLVFNLTDQVREVIQHQLEELRLRRGHAFPPFF</sequence>
<dbReference type="AlphaFoldDB" id="A0A7W9IFZ3"/>
<evidence type="ECO:0000313" key="4">
    <source>
        <dbReference type="Proteomes" id="UP000540685"/>
    </source>
</evidence>
<dbReference type="GO" id="GO:0016020">
    <property type="term" value="C:membrane"/>
    <property type="evidence" value="ECO:0007669"/>
    <property type="project" value="TreeGrafter"/>
</dbReference>
<feature type="domain" description="Phospholipid/glycerol acyltransferase" evidence="2">
    <location>
        <begin position="170"/>
        <end position="289"/>
    </location>
</feature>
<proteinExistence type="predicted"/>
<protein>
    <submittedName>
        <fullName evidence="3">1-acyl-sn-glycerol-3-phosphate acyltransferase</fullName>
    </submittedName>
</protein>
<evidence type="ECO:0000313" key="3">
    <source>
        <dbReference type="EMBL" id="MBB5819967.1"/>
    </source>
</evidence>
<name>A0A7W9IFZ3_9ACTN</name>
<dbReference type="PANTHER" id="PTHR22753:SF14">
    <property type="entry name" value="MONOACYLGLYCEROL_DIACYLGLYCEROL O-ACYLTRANSFERASE"/>
    <property type="match status" value="1"/>
</dbReference>
<dbReference type="PANTHER" id="PTHR22753">
    <property type="entry name" value="TRANSMEMBRANE PROTEIN 68"/>
    <property type="match status" value="1"/>
</dbReference>
<comment type="caution">
    <text evidence="3">The sequence shown here is derived from an EMBL/GenBank/DDBJ whole genome shotgun (WGS) entry which is preliminary data.</text>
</comment>
<dbReference type="Pfam" id="PF01553">
    <property type="entry name" value="Acyltransferase"/>
    <property type="match status" value="1"/>
</dbReference>
<evidence type="ECO:0000256" key="1">
    <source>
        <dbReference type="SAM" id="MobiDB-lite"/>
    </source>
</evidence>
<feature type="compositionally biased region" description="Basic and acidic residues" evidence="1">
    <location>
        <begin position="56"/>
        <end position="68"/>
    </location>
</feature>
<feature type="compositionally biased region" description="Acidic residues" evidence="1">
    <location>
        <begin position="79"/>
        <end position="91"/>
    </location>
</feature>
<dbReference type="GO" id="GO:0016746">
    <property type="term" value="F:acyltransferase activity"/>
    <property type="evidence" value="ECO:0007669"/>
    <property type="project" value="UniProtKB-KW"/>
</dbReference>
<dbReference type="CDD" id="cd07987">
    <property type="entry name" value="LPLAT_MGAT-like"/>
    <property type="match status" value="1"/>
</dbReference>
<keyword evidence="3" id="KW-0808">Transferase</keyword>
<dbReference type="SMART" id="SM00563">
    <property type="entry name" value="PlsC"/>
    <property type="match status" value="1"/>
</dbReference>
<keyword evidence="3" id="KW-0012">Acyltransferase</keyword>
<reference evidence="3 4" key="1">
    <citation type="submission" date="2020-08" db="EMBL/GenBank/DDBJ databases">
        <title>Sequencing the genomes of 1000 actinobacteria strains.</title>
        <authorList>
            <person name="Klenk H.-P."/>
        </authorList>
    </citation>
    <scope>NUCLEOTIDE SEQUENCE [LARGE SCALE GENOMIC DNA]</scope>
    <source>
        <strain evidence="3 4">DSM 46887</strain>
    </source>
</reference>
<dbReference type="EMBL" id="JACHMP010000001">
    <property type="protein sequence ID" value="MBB5819967.1"/>
    <property type="molecule type" value="Genomic_DNA"/>
</dbReference>
<evidence type="ECO:0000259" key="2">
    <source>
        <dbReference type="SMART" id="SM00563"/>
    </source>
</evidence>
<dbReference type="RefSeq" id="WP_246473436.1">
    <property type="nucleotide sequence ID" value="NZ_JACHMP010000001.1"/>
</dbReference>